<organism evidence="1 2">
    <name type="scientific">Gemella haemolysans</name>
    <dbReference type="NCBI Taxonomy" id="1379"/>
    <lineage>
        <taxon>Bacteria</taxon>
        <taxon>Bacillati</taxon>
        <taxon>Bacillota</taxon>
        <taxon>Bacilli</taxon>
        <taxon>Bacillales</taxon>
        <taxon>Gemellaceae</taxon>
        <taxon>Gemella</taxon>
    </lineage>
</organism>
<dbReference type="AlphaFoldDB" id="A0A134A2Q1"/>
<evidence type="ECO:0008006" key="3">
    <source>
        <dbReference type="Google" id="ProtNLM"/>
    </source>
</evidence>
<dbReference type="Pfam" id="PF04229">
    <property type="entry name" value="GrpB"/>
    <property type="match status" value="1"/>
</dbReference>
<dbReference type="Proteomes" id="UP000070355">
    <property type="component" value="Unassembled WGS sequence"/>
</dbReference>
<reference evidence="2" key="1">
    <citation type="submission" date="2016-01" db="EMBL/GenBank/DDBJ databases">
        <authorList>
            <person name="Mitreva M."/>
            <person name="Pepin K.H."/>
            <person name="Mihindukulasuriya K.A."/>
            <person name="Fulton R."/>
            <person name="Fronick C."/>
            <person name="O'Laughlin M."/>
            <person name="Miner T."/>
            <person name="Herter B."/>
            <person name="Rosa B.A."/>
            <person name="Cordes M."/>
            <person name="Tomlinson C."/>
            <person name="Wollam A."/>
            <person name="Palsikar V.B."/>
            <person name="Mardis E.R."/>
            <person name="Wilson R.K."/>
        </authorList>
    </citation>
    <scope>NUCLEOTIDE SEQUENCE [LARGE SCALE GENOMIC DNA]</scope>
    <source>
        <strain evidence="2">DNF01167</strain>
    </source>
</reference>
<proteinExistence type="predicted"/>
<dbReference type="RefSeq" id="WP_060913813.1">
    <property type="nucleotide sequence ID" value="NZ_KQ959936.1"/>
</dbReference>
<dbReference type="STRING" id="1379.HMPREF3186_00541"/>
<dbReference type="PANTHER" id="PTHR34822">
    <property type="entry name" value="GRPB DOMAIN PROTEIN (AFU_ORTHOLOGUE AFUA_1G01530)"/>
    <property type="match status" value="1"/>
</dbReference>
<gene>
    <name evidence="1" type="ORF">HMPREF3186_00541</name>
</gene>
<dbReference type="Gene3D" id="3.30.460.10">
    <property type="entry name" value="Beta Polymerase, domain 2"/>
    <property type="match status" value="1"/>
</dbReference>
<dbReference type="OrthoDB" id="2403088at2"/>
<evidence type="ECO:0000313" key="1">
    <source>
        <dbReference type="EMBL" id="KXB61975.1"/>
    </source>
</evidence>
<dbReference type="SUPFAM" id="SSF81301">
    <property type="entry name" value="Nucleotidyltransferase"/>
    <property type="match status" value="1"/>
</dbReference>
<protein>
    <recommendedName>
        <fullName evidence="3">GrpB family protein</fullName>
    </recommendedName>
</protein>
<dbReference type="PANTHER" id="PTHR34822:SF1">
    <property type="entry name" value="GRPB FAMILY PROTEIN"/>
    <property type="match status" value="1"/>
</dbReference>
<comment type="caution">
    <text evidence="1">The sequence shown here is derived from an EMBL/GenBank/DDBJ whole genome shotgun (WGS) entry which is preliminary data.</text>
</comment>
<dbReference type="PATRIC" id="fig|1379.3.peg.538"/>
<evidence type="ECO:0000313" key="2">
    <source>
        <dbReference type="Proteomes" id="UP000070355"/>
    </source>
</evidence>
<dbReference type="InterPro" id="IPR007344">
    <property type="entry name" value="GrpB/CoaE"/>
</dbReference>
<dbReference type="EMBL" id="LSDC01000030">
    <property type="protein sequence ID" value="KXB61975.1"/>
    <property type="molecule type" value="Genomic_DNA"/>
</dbReference>
<accession>A0A134A2Q1</accession>
<sequence>MDKRIVKIEEIKDNEVFVSIFLEEIKKIQEIPKMPKCEFLHIGATSTTQVLGEKIVDILVVVENLHEITTFDEKRLNNIGYHRIAHNGIKGVIKYARITDYLTVSYDVVLNVVQRDTAVHKDFIKARAVFSNDKLKDDYNSFKNMNKELSFKDYLAQKLIFINEILKRIETND</sequence>
<name>A0A134A2Q1_9BACL</name>
<dbReference type="InterPro" id="IPR043519">
    <property type="entry name" value="NT_sf"/>
</dbReference>